<gene>
    <name evidence="1" type="ORF">J2Z17_000063</name>
</gene>
<proteinExistence type="predicted"/>
<protein>
    <submittedName>
        <fullName evidence="1">L-fucose mutarotase/ribose pyranase (RbsD/FucU family)</fullName>
    </submittedName>
</protein>
<comment type="caution">
    <text evidence="1">The sequence shown here is derived from an EMBL/GenBank/DDBJ whole genome shotgun (WGS) entry which is preliminary data.</text>
</comment>
<dbReference type="Proteomes" id="UP000759443">
    <property type="component" value="Unassembled WGS sequence"/>
</dbReference>
<organism evidence="1 2">
    <name type="scientific">Rhizobium halophytocola</name>
    <dbReference type="NCBI Taxonomy" id="735519"/>
    <lineage>
        <taxon>Bacteria</taxon>
        <taxon>Pseudomonadati</taxon>
        <taxon>Pseudomonadota</taxon>
        <taxon>Alphaproteobacteria</taxon>
        <taxon>Hyphomicrobiales</taxon>
        <taxon>Rhizobiaceae</taxon>
        <taxon>Rhizobium/Agrobacterium group</taxon>
        <taxon>Rhizobium</taxon>
    </lineage>
</organism>
<dbReference type="EMBL" id="JAGGJU010000001">
    <property type="protein sequence ID" value="MBP1848646.1"/>
    <property type="molecule type" value="Genomic_DNA"/>
</dbReference>
<evidence type="ECO:0000313" key="1">
    <source>
        <dbReference type="EMBL" id="MBP1848646.1"/>
    </source>
</evidence>
<name>A0ABS4DSI1_9HYPH</name>
<accession>A0ABS4DSI1</accession>
<sequence length="70" mass="7680">MFVLSVRYKGHERSLLASDIEFESTSMTAQICDRALSFPLADVLSVTQVDTAAPSEVGQRPVTATSSWHH</sequence>
<evidence type="ECO:0000313" key="2">
    <source>
        <dbReference type="Proteomes" id="UP000759443"/>
    </source>
</evidence>
<keyword evidence="2" id="KW-1185">Reference proteome</keyword>
<dbReference type="RefSeq" id="WP_209941156.1">
    <property type="nucleotide sequence ID" value="NZ_JAGGJU010000001.1"/>
</dbReference>
<reference evidence="1 2" key="1">
    <citation type="submission" date="2021-03" db="EMBL/GenBank/DDBJ databases">
        <title>Genomic Encyclopedia of Type Strains, Phase IV (KMG-IV): sequencing the most valuable type-strain genomes for metagenomic binning, comparative biology and taxonomic classification.</title>
        <authorList>
            <person name="Goeker M."/>
        </authorList>
    </citation>
    <scope>NUCLEOTIDE SEQUENCE [LARGE SCALE GENOMIC DNA]</scope>
    <source>
        <strain evidence="1 2">DSM 21600</strain>
    </source>
</reference>